<dbReference type="GO" id="GO:0043565">
    <property type="term" value="F:sequence-specific DNA binding"/>
    <property type="evidence" value="ECO:0007669"/>
    <property type="project" value="InterPro"/>
</dbReference>
<feature type="compositionally biased region" description="Basic and acidic residues" evidence="4">
    <location>
        <begin position="86"/>
        <end position="96"/>
    </location>
</feature>
<dbReference type="SUPFAM" id="SSF46689">
    <property type="entry name" value="Homeodomain-like"/>
    <property type="match status" value="1"/>
</dbReference>
<dbReference type="InterPro" id="IPR018062">
    <property type="entry name" value="HTH_AraC-typ_CS"/>
</dbReference>
<name>A0A9D9EFE7_9BACT</name>
<keyword evidence="5" id="KW-1133">Transmembrane helix</keyword>
<keyword evidence="5" id="KW-0812">Transmembrane</keyword>
<sequence>MKLIFLASVSGHVGFYAGEGTVVFLCLACAVLVALSVWMRHRYSALRKRMQQELGCTRAGLARAEAELEELKLQLAETGKALREAEARLGRSRTESENTEDELDRVRRELESVKSRKYISGPSGIKVESPDDALMKKALELVERNMDNSEYDVDAFVSDMAIGRTVLYGKVKECTGMSIHEFILDIRLKRACQLVCGSSFTISEISFMTGFTNPKYFSVCFKRRFGLTPSGYREKYASDGIPE</sequence>
<evidence type="ECO:0000259" key="6">
    <source>
        <dbReference type="PROSITE" id="PS01124"/>
    </source>
</evidence>
<proteinExistence type="predicted"/>
<organism evidence="7 8">
    <name type="scientific">Candidatus Cryptobacteroides merdavium</name>
    <dbReference type="NCBI Taxonomy" id="2840769"/>
    <lineage>
        <taxon>Bacteria</taxon>
        <taxon>Pseudomonadati</taxon>
        <taxon>Bacteroidota</taxon>
        <taxon>Bacteroidia</taxon>
        <taxon>Bacteroidales</taxon>
        <taxon>Candidatus Cryptobacteroides</taxon>
    </lineage>
</organism>
<protein>
    <submittedName>
        <fullName evidence="7">Helix-turn-helix domain-containing protein</fullName>
    </submittedName>
</protein>
<keyword evidence="3" id="KW-0804">Transcription</keyword>
<dbReference type="Proteomes" id="UP000823619">
    <property type="component" value="Unassembled WGS sequence"/>
</dbReference>
<dbReference type="InterPro" id="IPR018060">
    <property type="entry name" value="HTH_AraC"/>
</dbReference>
<keyword evidence="5" id="KW-0472">Membrane</keyword>
<dbReference type="PROSITE" id="PS00041">
    <property type="entry name" value="HTH_ARAC_FAMILY_1"/>
    <property type="match status" value="1"/>
</dbReference>
<dbReference type="PRINTS" id="PR00032">
    <property type="entry name" value="HTHARAC"/>
</dbReference>
<dbReference type="InterPro" id="IPR009057">
    <property type="entry name" value="Homeodomain-like_sf"/>
</dbReference>
<dbReference type="AlphaFoldDB" id="A0A9D9EFE7"/>
<dbReference type="SMART" id="SM00342">
    <property type="entry name" value="HTH_ARAC"/>
    <property type="match status" value="1"/>
</dbReference>
<evidence type="ECO:0000313" key="8">
    <source>
        <dbReference type="Proteomes" id="UP000823619"/>
    </source>
</evidence>
<dbReference type="PANTHER" id="PTHR43280">
    <property type="entry name" value="ARAC-FAMILY TRANSCRIPTIONAL REGULATOR"/>
    <property type="match status" value="1"/>
</dbReference>
<accession>A0A9D9EFE7</accession>
<dbReference type="PANTHER" id="PTHR43280:SF2">
    <property type="entry name" value="HTH-TYPE TRANSCRIPTIONAL REGULATOR EXSA"/>
    <property type="match status" value="1"/>
</dbReference>
<evidence type="ECO:0000256" key="1">
    <source>
        <dbReference type="ARBA" id="ARBA00023015"/>
    </source>
</evidence>
<evidence type="ECO:0000256" key="2">
    <source>
        <dbReference type="ARBA" id="ARBA00023125"/>
    </source>
</evidence>
<feature type="region of interest" description="Disordered" evidence="4">
    <location>
        <begin position="86"/>
        <end position="105"/>
    </location>
</feature>
<evidence type="ECO:0000256" key="4">
    <source>
        <dbReference type="SAM" id="MobiDB-lite"/>
    </source>
</evidence>
<dbReference type="Pfam" id="PF12833">
    <property type="entry name" value="HTH_18"/>
    <property type="match status" value="1"/>
</dbReference>
<evidence type="ECO:0000256" key="5">
    <source>
        <dbReference type="SAM" id="Phobius"/>
    </source>
</evidence>
<reference evidence="7" key="1">
    <citation type="submission" date="2020-10" db="EMBL/GenBank/DDBJ databases">
        <authorList>
            <person name="Gilroy R."/>
        </authorList>
    </citation>
    <scope>NUCLEOTIDE SEQUENCE</scope>
    <source>
        <strain evidence="7">D5-748</strain>
    </source>
</reference>
<gene>
    <name evidence="7" type="ORF">IAC23_09700</name>
</gene>
<keyword evidence="1" id="KW-0805">Transcription regulation</keyword>
<dbReference type="InterPro" id="IPR020449">
    <property type="entry name" value="Tscrpt_reg_AraC-type_HTH"/>
</dbReference>
<comment type="caution">
    <text evidence="7">The sequence shown here is derived from an EMBL/GenBank/DDBJ whole genome shotgun (WGS) entry which is preliminary data.</text>
</comment>
<evidence type="ECO:0000313" key="7">
    <source>
        <dbReference type="EMBL" id="MBO8445943.1"/>
    </source>
</evidence>
<feature type="domain" description="HTH araC/xylS-type" evidence="6">
    <location>
        <begin position="136"/>
        <end position="235"/>
    </location>
</feature>
<reference evidence="7" key="2">
    <citation type="journal article" date="2021" name="PeerJ">
        <title>Extensive microbial diversity within the chicken gut microbiome revealed by metagenomics and culture.</title>
        <authorList>
            <person name="Gilroy R."/>
            <person name="Ravi A."/>
            <person name="Getino M."/>
            <person name="Pursley I."/>
            <person name="Horton D.L."/>
            <person name="Alikhan N.F."/>
            <person name="Baker D."/>
            <person name="Gharbi K."/>
            <person name="Hall N."/>
            <person name="Watson M."/>
            <person name="Adriaenssens E.M."/>
            <person name="Foster-Nyarko E."/>
            <person name="Jarju S."/>
            <person name="Secka A."/>
            <person name="Antonio M."/>
            <person name="Oren A."/>
            <person name="Chaudhuri R.R."/>
            <person name="La Ragione R."/>
            <person name="Hildebrand F."/>
            <person name="Pallen M.J."/>
        </authorList>
    </citation>
    <scope>NUCLEOTIDE SEQUENCE</scope>
    <source>
        <strain evidence="7">D5-748</strain>
    </source>
</reference>
<dbReference type="GO" id="GO:0003700">
    <property type="term" value="F:DNA-binding transcription factor activity"/>
    <property type="evidence" value="ECO:0007669"/>
    <property type="project" value="InterPro"/>
</dbReference>
<keyword evidence="2" id="KW-0238">DNA-binding</keyword>
<dbReference type="PROSITE" id="PS01124">
    <property type="entry name" value="HTH_ARAC_FAMILY_2"/>
    <property type="match status" value="1"/>
</dbReference>
<evidence type="ECO:0000256" key="3">
    <source>
        <dbReference type="ARBA" id="ARBA00023163"/>
    </source>
</evidence>
<feature type="transmembrane region" description="Helical" evidence="5">
    <location>
        <begin position="20"/>
        <end position="39"/>
    </location>
</feature>
<dbReference type="Gene3D" id="1.10.10.60">
    <property type="entry name" value="Homeodomain-like"/>
    <property type="match status" value="1"/>
</dbReference>
<dbReference type="EMBL" id="JADIMO010000124">
    <property type="protein sequence ID" value="MBO8445943.1"/>
    <property type="molecule type" value="Genomic_DNA"/>
</dbReference>